<proteinExistence type="inferred from homology"/>
<dbReference type="PANTHER" id="PTHR43546">
    <property type="entry name" value="UPF0173 METAL-DEPENDENT HYDROLASE MJ1163-RELATED"/>
    <property type="match status" value="1"/>
</dbReference>
<accession>A0A7J2U1M5</accession>
<name>A0A7J2U1M5_9CREN</name>
<reference evidence="2" key="1">
    <citation type="journal article" date="2020" name="mSystems">
        <title>Genome- and Community-Level Interaction Insights into Carbon Utilization and Element Cycling Functions of Hydrothermarchaeota in Hydrothermal Sediment.</title>
        <authorList>
            <person name="Zhou Z."/>
            <person name="Liu Y."/>
            <person name="Xu W."/>
            <person name="Pan J."/>
            <person name="Luo Z.H."/>
            <person name="Li M."/>
        </authorList>
    </citation>
    <scope>NUCLEOTIDE SEQUENCE [LARGE SCALE GENOMIC DNA]</scope>
    <source>
        <strain evidence="2">SpSt-125</strain>
    </source>
</reference>
<dbReference type="InterPro" id="IPR050114">
    <property type="entry name" value="UPF0173_UPF0282_UlaG_hydrolase"/>
</dbReference>
<dbReference type="InterPro" id="IPR036866">
    <property type="entry name" value="RibonucZ/Hydroxyglut_hydro"/>
</dbReference>
<comment type="caution">
    <text evidence="2">The sequence shown here is derived from an EMBL/GenBank/DDBJ whole genome shotgun (WGS) entry which is preliminary data.</text>
</comment>
<evidence type="ECO:0000256" key="1">
    <source>
        <dbReference type="HAMAP-Rule" id="MF_01406"/>
    </source>
</evidence>
<comment type="similarity">
    <text evidence="1">Belongs to the UPF0282 family.</text>
</comment>
<dbReference type="EMBL" id="DSEU01000004">
    <property type="protein sequence ID" value="HEM66092.1"/>
    <property type="molecule type" value="Genomic_DNA"/>
</dbReference>
<gene>
    <name evidence="2" type="ORF">ENO26_00700</name>
</gene>
<dbReference type="AlphaFoldDB" id="A0A7J2U1M5"/>
<dbReference type="NCBIfam" id="NF003287">
    <property type="entry name" value="PRK04286.1-1"/>
    <property type="match status" value="1"/>
</dbReference>
<dbReference type="Gene3D" id="3.60.15.10">
    <property type="entry name" value="Ribonuclease Z/Hydroxyacylglutathione hydrolase-like"/>
    <property type="match status" value="1"/>
</dbReference>
<dbReference type="HAMAP" id="MF_01406">
    <property type="entry name" value="UPF0282"/>
    <property type="match status" value="1"/>
</dbReference>
<evidence type="ECO:0000313" key="2">
    <source>
        <dbReference type="EMBL" id="HEM66092.1"/>
    </source>
</evidence>
<dbReference type="PANTHER" id="PTHR43546:SF4">
    <property type="entry name" value="UPF0282 PROTEIN MJ1629"/>
    <property type="match status" value="1"/>
</dbReference>
<dbReference type="SUPFAM" id="SSF56281">
    <property type="entry name" value="Metallo-hydrolase/oxidoreductase"/>
    <property type="match status" value="1"/>
</dbReference>
<protein>
    <recommendedName>
        <fullName evidence="1">UPF0282 protein ENO26_00700</fullName>
    </recommendedName>
</protein>
<dbReference type="PIRSF" id="PIRSF004944">
    <property type="entry name" value="UCP004944_hydrls"/>
    <property type="match status" value="1"/>
</dbReference>
<organism evidence="2">
    <name type="scientific">Ignisphaera aggregans</name>
    <dbReference type="NCBI Taxonomy" id="334771"/>
    <lineage>
        <taxon>Archaea</taxon>
        <taxon>Thermoproteota</taxon>
        <taxon>Thermoprotei</taxon>
        <taxon>Desulfurococcales</taxon>
        <taxon>Desulfurococcaceae</taxon>
        <taxon>Ignisphaera</taxon>
    </lineage>
</organism>
<dbReference type="InterPro" id="IPR014426">
    <property type="entry name" value="UPF0282_hydrls"/>
</dbReference>
<sequence length="309" mass="35157">MEVILVGFESLGVRSQATFIQSRDATIFIDPSAALAPRRYGLPPHILEAKQLLKVFNDIEDLARDSEYVIITHYHYDHHDPGRFIDPSIFKEKTFLIKDPEHHINFSQKMRAHRYYNTIKKLAKDIIVADGKSLKIGSTTITFSTPLPHGKDNKLGYVISICIDEDLTVLFTSDIEGGSSEEHSKLRNFCNSNIAIVDGPPTYLMGYSFSEEDLKKSMKFLNTLIARNSGSLQVVVLDHHIFRDLNYVNLVKELQPHQEVRIVTAAEFMGLEPRPLEALRKALYKAENEHGLDMLRNAMLRNSNGELFD</sequence>